<accession>A0A1G7IB05</accession>
<protein>
    <submittedName>
        <fullName evidence="6">NADH-FMN oxidoreductase RutF, flavin reductase (DIM6/NTAB) family</fullName>
    </submittedName>
</protein>
<proteinExistence type="inferred from homology"/>
<dbReference type="STRING" id="227084.SAMN05421855_105187"/>
<evidence type="ECO:0000256" key="1">
    <source>
        <dbReference type="ARBA" id="ARBA00001917"/>
    </source>
</evidence>
<keyword evidence="3" id="KW-0288">FMN</keyword>
<dbReference type="GO" id="GO:0010181">
    <property type="term" value="F:FMN binding"/>
    <property type="evidence" value="ECO:0007669"/>
    <property type="project" value="InterPro"/>
</dbReference>
<gene>
    <name evidence="6" type="ORF">SAMN05421855_105187</name>
</gene>
<dbReference type="PANTHER" id="PTHR33798:SF5">
    <property type="entry name" value="FLAVIN REDUCTASE LIKE DOMAIN-CONTAINING PROTEIN"/>
    <property type="match status" value="1"/>
</dbReference>
<dbReference type="InterPro" id="IPR012349">
    <property type="entry name" value="Split_barrel_FMN-bd"/>
</dbReference>
<keyword evidence="2" id="KW-0285">Flavoprotein</keyword>
<dbReference type="RefSeq" id="WP_093145069.1">
    <property type="nucleotide sequence ID" value="NZ_BMWO01000007.1"/>
</dbReference>
<name>A0A1G7IB05_9FLAO</name>
<dbReference type="OrthoDB" id="5293996at2"/>
<keyword evidence="7" id="KW-1185">Reference proteome</keyword>
<evidence type="ECO:0000256" key="3">
    <source>
        <dbReference type="ARBA" id="ARBA00022643"/>
    </source>
</evidence>
<dbReference type="Proteomes" id="UP000199321">
    <property type="component" value="Unassembled WGS sequence"/>
</dbReference>
<organism evidence="6 7">
    <name type="scientific">Ulvibacter litoralis</name>
    <dbReference type="NCBI Taxonomy" id="227084"/>
    <lineage>
        <taxon>Bacteria</taxon>
        <taxon>Pseudomonadati</taxon>
        <taxon>Bacteroidota</taxon>
        <taxon>Flavobacteriia</taxon>
        <taxon>Flavobacteriales</taxon>
        <taxon>Flavobacteriaceae</taxon>
        <taxon>Ulvibacter</taxon>
    </lineage>
</organism>
<comment type="similarity">
    <text evidence="4">Belongs to the flavoredoxin family.</text>
</comment>
<evidence type="ECO:0000313" key="7">
    <source>
        <dbReference type="Proteomes" id="UP000199321"/>
    </source>
</evidence>
<reference evidence="6 7" key="1">
    <citation type="submission" date="2016-10" db="EMBL/GenBank/DDBJ databases">
        <authorList>
            <person name="de Groot N.N."/>
        </authorList>
    </citation>
    <scope>NUCLEOTIDE SEQUENCE [LARGE SCALE GENOMIC DNA]</scope>
    <source>
        <strain evidence="6 7">DSM 16195</strain>
    </source>
</reference>
<dbReference type="GO" id="GO:0016646">
    <property type="term" value="F:oxidoreductase activity, acting on the CH-NH group of donors, NAD or NADP as acceptor"/>
    <property type="evidence" value="ECO:0007669"/>
    <property type="project" value="UniProtKB-ARBA"/>
</dbReference>
<comment type="cofactor">
    <cofactor evidence="1">
        <name>FMN</name>
        <dbReference type="ChEBI" id="CHEBI:58210"/>
    </cofactor>
</comment>
<dbReference type="Gene3D" id="2.30.110.10">
    <property type="entry name" value="Electron Transport, Fmn-binding Protein, Chain A"/>
    <property type="match status" value="1"/>
</dbReference>
<dbReference type="PANTHER" id="PTHR33798">
    <property type="entry name" value="FLAVOPROTEIN OXYGENASE"/>
    <property type="match status" value="1"/>
</dbReference>
<feature type="domain" description="Flavin reductase like" evidence="5">
    <location>
        <begin position="29"/>
        <end position="164"/>
    </location>
</feature>
<dbReference type="AlphaFoldDB" id="A0A1G7IB05"/>
<evidence type="ECO:0000259" key="5">
    <source>
        <dbReference type="Pfam" id="PF01613"/>
    </source>
</evidence>
<evidence type="ECO:0000256" key="4">
    <source>
        <dbReference type="ARBA" id="ARBA00038054"/>
    </source>
</evidence>
<dbReference type="EMBL" id="FNBA01000005">
    <property type="protein sequence ID" value="SDF09937.1"/>
    <property type="molecule type" value="Genomic_DNA"/>
</dbReference>
<dbReference type="SUPFAM" id="SSF50475">
    <property type="entry name" value="FMN-binding split barrel"/>
    <property type="match status" value="1"/>
</dbReference>
<dbReference type="InterPro" id="IPR002563">
    <property type="entry name" value="Flavin_Rdtase-like_dom"/>
</dbReference>
<evidence type="ECO:0000313" key="6">
    <source>
        <dbReference type="EMBL" id="SDF09937.1"/>
    </source>
</evidence>
<dbReference type="Pfam" id="PF01613">
    <property type="entry name" value="Flavin_Reduct"/>
    <property type="match status" value="1"/>
</dbReference>
<sequence length="210" mass="23559">MMYTKKDIEQLDRITRLTIINSVTGIKPANLIGTIGENGTTNLAVFSSVVHLGSNPALLGFICRPSTEDVGHTFQNIQATKEYTINHIHPEFAKNAHYTSANYDANISEFERCNLSEEYIPNFKAPFVKESTFKIGLRFKEQMDIKANGTMLVIGEIEHLILPDSGMVDDDIDLEASNGVGISGLNSYYSLKKIERFPFVRLHEVPDFKK</sequence>
<evidence type="ECO:0000256" key="2">
    <source>
        <dbReference type="ARBA" id="ARBA00022630"/>
    </source>
</evidence>